<dbReference type="SUPFAM" id="SSF102405">
    <property type="entry name" value="MCP/YpsA-like"/>
    <property type="match status" value="1"/>
</dbReference>
<keyword evidence="5" id="KW-1185">Reference proteome</keyword>
<keyword evidence="2" id="KW-0378">Hydrolase</keyword>
<dbReference type="Proteomes" id="UP000295735">
    <property type="component" value="Unassembled WGS sequence"/>
</dbReference>
<dbReference type="GO" id="GO:0005829">
    <property type="term" value="C:cytosol"/>
    <property type="evidence" value="ECO:0007669"/>
    <property type="project" value="TreeGrafter"/>
</dbReference>
<evidence type="ECO:0000256" key="1">
    <source>
        <dbReference type="ARBA" id="ARBA00006763"/>
    </source>
</evidence>
<reference evidence="4" key="2">
    <citation type="submission" date="2021-04" db="EMBL/GenBank/DDBJ databases">
        <title>Complete Genome Sequences of Macrococcus spp. from dog and cattle.</title>
        <authorList>
            <person name="Schwendener S."/>
            <person name="Perreten V."/>
        </authorList>
    </citation>
    <scope>NUCLEOTIDE SEQUENCE</scope>
    <source>
        <strain evidence="4">Epi0143-OL</strain>
    </source>
</reference>
<dbReference type="PANTHER" id="PTHR31223">
    <property type="entry name" value="LOG FAMILY PROTEIN YJL055W"/>
    <property type="match status" value="1"/>
</dbReference>
<dbReference type="OrthoDB" id="9801098at2"/>
<name>A0A9Q9BW10_9STAP</name>
<dbReference type="RefSeq" id="WP_149457948.1">
    <property type="nucleotide sequence ID" value="NZ_CP073809.1"/>
</dbReference>
<dbReference type="InterPro" id="IPR005269">
    <property type="entry name" value="LOG"/>
</dbReference>
<dbReference type="NCBIfam" id="TIGR00730">
    <property type="entry name" value="Rossman fold protein, TIGR00730 family"/>
    <property type="match status" value="1"/>
</dbReference>
<dbReference type="Gene3D" id="3.40.50.450">
    <property type="match status" value="1"/>
</dbReference>
<evidence type="ECO:0000313" key="6">
    <source>
        <dbReference type="Proteomes" id="UP001057381"/>
    </source>
</evidence>
<evidence type="ECO:0000313" key="4">
    <source>
        <dbReference type="EMBL" id="UTH14282.1"/>
    </source>
</evidence>
<evidence type="ECO:0000313" key="5">
    <source>
        <dbReference type="Proteomes" id="UP000295735"/>
    </source>
</evidence>
<protein>
    <recommendedName>
        <fullName evidence="2">Cytokinin riboside 5'-monophosphate phosphoribohydrolase</fullName>
        <ecNumber evidence="2">3.2.2.n1</ecNumber>
    </recommendedName>
</protein>
<dbReference type="EMBL" id="CP073809">
    <property type="protein sequence ID" value="UTH14282.1"/>
    <property type="molecule type" value="Genomic_DNA"/>
</dbReference>
<dbReference type="InterPro" id="IPR031100">
    <property type="entry name" value="LOG_fam"/>
</dbReference>
<dbReference type="EC" id="3.2.2.n1" evidence="2"/>
<sequence>MKTVAVFCGSRTGAPIYEEHARRLGAQLAARDITLVYGGGKVGLMGAIADSVMTHGGSAIGIIPSFLHSREIAHTGITELHIVETMHERKKMMADLAEGFIMMPGGAGTLEEFFEIFTWAQIGLHHKPVGVLNTHAFYEPLQNMLRHMNQQGFIDTPQLDIAVFDDDPVRLLDHLTQQ</sequence>
<comment type="similarity">
    <text evidence="1 2">Belongs to the LOG family.</text>
</comment>
<reference evidence="3 5" key="1">
    <citation type="submission" date="2019-09" db="EMBL/GenBank/DDBJ databases">
        <authorList>
            <person name="Mazhar S."/>
            <person name="Altermann E."/>
            <person name="Hill C."/>
            <person name="Mcauliffe O."/>
        </authorList>
    </citation>
    <scope>NUCLEOTIDE SEQUENCE [LARGE SCALE GENOMIC DNA]</scope>
    <source>
        <strain evidence="3 5">ATCC 51831</strain>
    </source>
</reference>
<dbReference type="GO" id="GO:0016799">
    <property type="term" value="F:hydrolase activity, hydrolyzing N-glycosyl compounds"/>
    <property type="evidence" value="ECO:0007669"/>
    <property type="project" value="TreeGrafter"/>
</dbReference>
<dbReference type="PANTHER" id="PTHR31223:SF70">
    <property type="entry name" value="LOG FAMILY PROTEIN YJL055W"/>
    <property type="match status" value="1"/>
</dbReference>
<proteinExistence type="inferred from homology"/>
<accession>A0A9Q9BW10</accession>
<dbReference type="EMBL" id="SCWC02000001">
    <property type="protein sequence ID" value="KAA1042397.1"/>
    <property type="molecule type" value="Genomic_DNA"/>
</dbReference>
<dbReference type="Pfam" id="PF03641">
    <property type="entry name" value="Lysine_decarbox"/>
    <property type="match status" value="1"/>
</dbReference>
<organism evidence="4 6">
    <name type="scientific">Macrococcus equipercicus</name>
    <dbReference type="NCBI Taxonomy" id="69967"/>
    <lineage>
        <taxon>Bacteria</taxon>
        <taxon>Bacillati</taxon>
        <taxon>Bacillota</taxon>
        <taxon>Bacilli</taxon>
        <taxon>Bacillales</taxon>
        <taxon>Staphylococcaceae</taxon>
        <taxon>Macrococcus</taxon>
    </lineage>
</organism>
<gene>
    <name evidence="3" type="ORF">ERX35_000505</name>
    <name evidence="4" type="ORF">KFV11_02660</name>
</gene>
<dbReference type="AlphaFoldDB" id="A0A9Q9BW10"/>
<dbReference type="Proteomes" id="UP001057381">
    <property type="component" value="Chromosome"/>
</dbReference>
<dbReference type="KEGG" id="mequ:KFV11_02660"/>
<evidence type="ECO:0000313" key="3">
    <source>
        <dbReference type="EMBL" id="KAA1042397.1"/>
    </source>
</evidence>
<dbReference type="GO" id="GO:0009691">
    <property type="term" value="P:cytokinin biosynthetic process"/>
    <property type="evidence" value="ECO:0007669"/>
    <property type="project" value="UniProtKB-UniRule"/>
</dbReference>
<keyword evidence="2" id="KW-0203">Cytokinin biosynthesis</keyword>
<evidence type="ECO:0000256" key="2">
    <source>
        <dbReference type="RuleBase" id="RU363015"/>
    </source>
</evidence>